<comment type="similarity">
    <text evidence="6">Belongs to the DEAD box helicase family.</text>
</comment>
<evidence type="ECO:0000256" key="7">
    <source>
        <dbReference type="RuleBase" id="RU365068"/>
    </source>
</evidence>
<keyword evidence="9" id="KW-1185">Reference proteome</keyword>
<name>A0ABM1BZI3_LIMPO</name>
<evidence type="ECO:0000313" key="10">
    <source>
        <dbReference type="RefSeq" id="XP_013791613.2"/>
    </source>
</evidence>
<comment type="domain">
    <text evidence="7">The Q motif is unique to and characteristic of the DEAD box family of RNA helicases and controls ATP binding and hydrolysis.</text>
</comment>
<keyword evidence="3 6" id="KW-0347">Helicase</keyword>
<dbReference type="PROSITE" id="PS00039">
    <property type="entry name" value="DEAD_ATP_HELICASE"/>
    <property type="match status" value="1"/>
</dbReference>
<reference evidence="10" key="1">
    <citation type="submission" date="2025-08" db="UniProtKB">
        <authorList>
            <consortium name="RefSeq"/>
        </authorList>
    </citation>
    <scope>IDENTIFICATION</scope>
    <source>
        <tissue evidence="10">Muscle</tissue>
    </source>
</reference>
<dbReference type="InterPro" id="IPR011545">
    <property type="entry name" value="DEAD/DEAH_box_helicase_dom"/>
</dbReference>
<evidence type="ECO:0000313" key="9">
    <source>
        <dbReference type="Proteomes" id="UP000694941"/>
    </source>
</evidence>
<dbReference type="RefSeq" id="XP_013791613.2">
    <property type="nucleotide sequence ID" value="XM_013936159.2"/>
</dbReference>
<comment type="function">
    <text evidence="7">RNA helicase.</text>
</comment>
<dbReference type="InterPro" id="IPR001650">
    <property type="entry name" value="Helicase_C-like"/>
</dbReference>
<evidence type="ECO:0000256" key="4">
    <source>
        <dbReference type="ARBA" id="ARBA00022840"/>
    </source>
</evidence>
<keyword evidence="5 7" id="KW-0694">RNA-binding</keyword>
<keyword evidence="4 6" id="KW-0067">ATP-binding</keyword>
<comment type="catalytic activity">
    <reaction evidence="7">
        <text>ATP + H2O = ADP + phosphate + H(+)</text>
        <dbReference type="Rhea" id="RHEA:13065"/>
        <dbReference type="ChEBI" id="CHEBI:15377"/>
        <dbReference type="ChEBI" id="CHEBI:15378"/>
        <dbReference type="ChEBI" id="CHEBI:30616"/>
        <dbReference type="ChEBI" id="CHEBI:43474"/>
        <dbReference type="ChEBI" id="CHEBI:456216"/>
        <dbReference type="EC" id="3.6.4.13"/>
    </reaction>
</comment>
<dbReference type="InterPro" id="IPR027417">
    <property type="entry name" value="P-loop_NTPase"/>
</dbReference>
<evidence type="ECO:0000259" key="8">
    <source>
        <dbReference type="PROSITE" id="PS51192"/>
    </source>
</evidence>
<accession>A0ABM1BZI3</accession>
<evidence type="ECO:0000256" key="3">
    <source>
        <dbReference type="ARBA" id="ARBA00022806"/>
    </source>
</evidence>
<dbReference type="PROSITE" id="PS51192">
    <property type="entry name" value="HELICASE_ATP_BIND_1"/>
    <property type="match status" value="1"/>
</dbReference>
<gene>
    <name evidence="10" type="primary">LOC106475478</name>
</gene>
<dbReference type="Pfam" id="PF00270">
    <property type="entry name" value="DEAD"/>
    <property type="match status" value="1"/>
</dbReference>
<keyword evidence="1 6" id="KW-0547">Nucleotide-binding</keyword>
<feature type="domain" description="Helicase ATP-binding" evidence="8">
    <location>
        <begin position="9"/>
        <end position="191"/>
    </location>
</feature>
<dbReference type="GO" id="GO:0004386">
    <property type="term" value="F:helicase activity"/>
    <property type="evidence" value="ECO:0007669"/>
    <property type="project" value="UniProtKB-KW"/>
</dbReference>
<dbReference type="EC" id="3.6.4.13" evidence="7"/>
<dbReference type="Pfam" id="PF00271">
    <property type="entry name" value="Helicase_C"/>
    <property type="match status" value="1"/>
</dbReference>
<proteinExistence type="inferred from homology"/>
<organism evidence="9 10">
    <name type="scientific">Limulus polyphemus</name>
    <name type="common">Atlantic horseshoe crab</name>
    <dbReference type="NCBI Taxonomy" id="6850"/>
    <lineage>
        <taxon>Eukaryota</taxon>
        <taxon>Metazoa</taxon>
        <taxon>Ecdysozoa</taxon>
        <taxon>Arthropoda</taxon>
        <taxon>Chelicerata</taxon>
        <taxon>Merostomata</taxon>
        <taxon>Xiphosura</taxon>
        <taxon>Limulidae</taxon>
        <taxon>Limulus</taxon>
    </lineage>
</organism>
<evidence type="ECO:0000256" key="2">
    <source>
        <dbReference type="ARBA" id="ARBA00022801"/>
    </source>
</evidence>
<evidence type="ECO:0000256" key="1">
    <source>
        <dbReference type="ARBA" id="ARBA00022741"/>
    </source>
</evidence>
<dbReference type="InterPro" id="IPR000629">
    <property type="entry name" value="RNA-helicase_DEAD-box_CS"/>
</dbReference>
<dbReference type="InterPro" id="IPR014001">
    <property type="entry name" value="Helicase_ATP-bd"/>
</dbReference>
<dbReference type="SMART" id="SM00487">
    <property type="entry name" value="DEXDc"/>
    <property type="match status" value="1"/>
</dbReference>
<dbReference type="Gene3D" id="3.40.50.300">
    <property type="entry name" value="P-loop containing nucleotide triphosphate hydrolases"/>
    <property type="match status" value="2"/>
</dbReference>
<dbReference type="PANTHER" id="PTHR24031">
    <property type="entry name" value="RNA HELICASE"/>
    <property type="match status" value="1"/>
</dbReference>
<keyword evidence="2 6" id="KW-0378">Hydrolase</keyword>
<evidence type="ECO:0000256" key="5">
    <source>
        <dbReference type="ARBA" id="ARBA00022884"/>
    </source>
</evidence>
<dbReference type="Proteomes" id="UP000694941">
    <property type="component" value="Unplaced"/>
</dbReference>
<evidence type="ECO:0000256" key="6">
    <source>
        <dbReference type="RuleBase" id="RU000492"/>
    </source>
</evidence>
<dbReference type="SUPFAM" id="SSF52540">
    <property type="entry name" value="P-loop containing nucleoside triphosphate hydrolases"/>
    <property type="match status" value="2"/>
</dbReference>
<sequence>MTAVQQKTIPVLLSGRNALVKSLTGSGKTLAYAIPIIQKLQEITPQLKRSDGIHAVVIAPTRELVIQSYEYFETLCRAFTWLVPGYLIGGEKKKSEKARIRKGLSILISTPGRLLDHIEHTANLSFSNVKWFIIDEADRLLDMGFQQAIVKIAEKLNEHSSDSLQTVLLSATLTKEVENLAGTTLTKPAVIDLAALSEEVAMTCEDFVVPSQLEQHFIITPVKLRLITLSSFIVDKLALGGLKALVFMSTQDVVDFHSDLFSEMLQKLLADSGYSVLFFKLHGNMHQQDRVKVFNEFRECRAGILLCTVSICKCKSHNKGNNIVINFIGEL</sequence>
<dbReference type="GeneID" id="106475478"/>
<protein>
    <recommendedName>
        <fullName evidence="7">ATP-dependent RNA helicase</fullName>
        <ecNumber evidence="7">3.6.4.13</ecNumber>
    </recommendedName>
</protein>